<sequence>MKYLLAAIDARRSAVPLDDAELRKLLTDVRKSKDDKSEMNEAMERLITELKGSEHATAFLTRVSKREAPDYYEVIKHPMDLGTMLRNVKASKYKNKNAFAADLELIWSNCEMYNMLPEHALRKAAAHMRAQSRHLLAYVHEGDEVGEALRLWEKRSDAAAKAKVFGTDGAGPRVATRLPLARPLVPPPPSSAVTITPLAMRPALVRDAADMARFSQLESLDFLEEDASQATTSANGARLLAAARTSRSRDDLLRQSGSGPIAASVPDLADPSGSADGAWYSLSSGDLLMAGVPHLPSSVRLPLEDEEAGAYRVRKRNAFGGQAMVRRNISTIAKLRHTSAKLAALAAHTDLDTPLPAWLASTSSDEESEDDEMPVRTRRPVSGQTPEQTRHPKGAVALEPGLNPLGGISPQSAREGLHSAAMLLGAHVGFDGAHTSCMDVITDMAGEFLGNLGRTLRLYADRYSHEMSVEELLLHTLQENGGASVRSLETYVVDDVERHGTRLTDMLRRNRAAYRERLQASSAPMADDAFFSASNDVLVSGGFAEELGDDFFGFKAMGLDAETGMSGLSVPARLFRATEAPGQRRHEADPSSAEEPLAFPPPPPAVPISESAVGAQIGLLQSWYRDLVRTRGAWRAHSPGTAEATGVAGELCISDDEQERQRFKVGPTGRLPKRTMASTAAAQRGQGAETLVAAPPARKRNRP</sequence>
<dbReference type="Pfam" id="PF00439">
    <property type="entry name" value="Bromodomain"/>
    <property type="match status" value="1"/>
</dbReference>
<dbReference type="GO" id="GO:0006325">
    <property type="term" value="P:chromatin organization"/>
    <property type="evidence" value="ECO:0007669"/>
    <property type="project" value="UniProtKB-ARBA"/>
</dbReference>
<keyword evidence="6" id="KW-1185">Reference proteome</keyword>
<feature type="region of interest" description="Disordered" evidence="3">
    <location>
        <begin position="248"/>
        <end position="272"/>
    </location>
</feature>
<name>A0A316Z5H8_9BASI</name>
<evidence type="ECO:0000256" key="1">
    <source>
        <dbReference type="ARBA" id="ARBA00023117"/>
    </source>
</evidence>
<proteinExistence type="predicted"/>
<dbReference type="AlphaFoldDB" id="A0A316Z5H8"/>
<dbReference type="Gene3D" id="1.20.920.10">
    <property type="entry name" value="Bromodomain-like"/>
    <property type="match status" value="1"/>
</dbReference>
<evidence type="ECO:0000256" key="2">
    <source>
        <dbReference type="PROSITE-ProRule" id="PRU00035"/>
    </source>
</evidence>
<dbReference type="InterPro" id="IPR001487">
    <property type="entry name" value="Bromodomain"/>
</dbReference>
<dbReference type="RefSeq" id="XP_025597309.1">
    <property type="nucleotide sequence ID" value="XM_025742695.1"/>
</dbReference>
<reference evidence="5 6" key="1">
    <citation type="journal article" date="2018" name="Mol. Biol. Evol.">
        <title>Broad Genomic Sampling Reveals a Smut Pathogenic Ancestry of the Fungal Clade Ustilaginomycotina.</title>
        <authorList>
            <person name="Kijpornyongpan T."/>
            <person name="Mondo S.J."/>
            <person name="Barry K."/>
            <person name="Sandor L."/>
            <person name="Lee J."/>
            <person name="Lipzen A."/>
            <person name="Pangilinan J."/>
            <person name="LaButti K."/>
            <person name="Hainaut M."/>
            <person name="Henrissat B."/>
            <person name="Grigoriev I.V."/>
            <person name="Spatafora J.W."/>
            <person name="Aime M.C."/>
        </authorList>
    </citation>
    <scope>NUCLEOTIDE SEQUENCE [LARGE SCALE GENOMIC DNA]</scope>
    <source>
        <strain evidence="5 6">MCA 4186</strain>
    </source>
</reference>
<dbReference type="GO" id="GO:0046695">
    <property type="term" value="C:SLIK (SAGA-like) complex"/>
    <property type="evidence" value="ECO:0007669"/>
    <property type="project" value="InterPro"/>
</dbReference>
<gene>
    <name evidence="5" type="ORF">FA09DRAFT_330681</name>
</gene>
<dbReference type="PANTHER" id="PTHR47343">
    <property type="entry name" value="TRANSCRIPTIONAL ACTIVATOR SPT7"/>
    <property type="match status" value="1"/>
</dbReference>
<evidence type="ECO:0000313" key="6">
    <source>
        <dbReference type="Proteomes" id="UP000245946"/>
    </source>
</evidence>
<dbReference type="InterPro" id="IPR036427">
    <property type="entry name" value="Bromodomain-like_sf"/>
</dbReference>
<feature type="domain" description="Bromo" evidence="4">
    <location>
        <begin position="51"/>
        <end position="114"/>
    </location>
</feature>
<dbReference type="SUPFAM" id="SSF47370">
    <property type="entry name" value="Bromodomain"/>
    <property type="match status" value="1"/>
</dbReference>
<dbReference type="PANTHER" id="PTHR47343:SF1">
    <property type="entry name" value="TRANSCRIPTIONAL ACTIVATOR SPT7"/>
    <property type="match status" value="1"/>
</dbReference>
<dbReference type="GO" id="GO:0005198">
    <property type="term" value="F:structural molecule activity"/>
    <property type="evidence" value="ECO:0007669"/>
    <property type="project" value="TreeGrafter"/>
</dbReference>
<dbReference type="InterPro" id="IPR018359">
    <property type="entry name" value="Bromodomain_CS"/>
</dbReference>
<dbReference type="EMBL" id="KZ819296">
    <property type="protein sequence ID" value="PWN97030.1"/>
    <property type="molecule type" value="Genomic_DNA"/>
</dbReference>
<dbReference type="PROSITE" id="PS50014">
    <property type="entry name" value="BROMODOMAIN_2"/>
    <property type="match status" value="1"/>
</dbReference>
<feature type="region of interest" description="Disordered" evidence="3">
    <location>
        <begin position="579"/>
        <end position="603"/>
    </location>
</feature>
<dbReference type="PROSITE" id="PS00633">
    <property type="entry name" value="BROMODOMAIN_1"/>
    <property type="match status" value="1"/>
</dbReference>
<dbReference type="GO" id="GO:0046982">
    <property type="term" value="F:protein heterodimerization activity"/>
    <property type="evidence" value="ECO:0007669"/>
    <property type="project" value="InterPro"/>
</dbReference>
<dbReference type="GeneID" id="37270239"/>
<dbReference type="InterPro" id="IPR009072">
    <property type="entry name" value="Histone-fold"/>
</dbReference>
<evidence type="ECO:0000313" key="5">
    <source>
        <dbReference type="EMBL" id="PWN97030.1"/>
    </source>
</evidence>
<evidence type="ECO:0000259" key="4">
    <source>
        <dbReference type="PROSITE" id="PS50014"/>
    </source>
</evidence>
<dbReference type="STRING" id="58919.A0A316Z5H8"/>
<dbReference type="SMART" id="SM00297">
    <property type="entry name" value="BROMO"/>
    <property type="match status" value="1"/>
</dbReference>
<dbReference type="Gene3D" id="1.10.20.10">
    <property type="entry name" value="Histone, subunit A"/>
    <property type="match status" value="1"/>
</dbReference>
<dbReference type="PRINTS" id="PR00503">
    <property type="entry name" value="BROMODOMAIN"/>
</dbReference>
<evidence type="ECO:0000256" key="3">
    <source>
        <dbReference type="SAM" id="MobiDB-lite"/>
    </source>
</evidence>
<dbReference type="Proteomes" id="UP000245946">
    <property type="component" value="Unassembled WGS sequence"/>
</dbReference>
<feature type="region of interest" description="Disordered" evidence="3">
    <location>
        <begin position="667"/>
        <end position="703"/>
    </location>
</feature>
<dbReference type="CDD" id="cd22927">
    <property type="entry name" value="HFD_SPT7"/>
    <property type="match status" value="1"/>
</dbReference>
<dbReference type="GO" id="GO:0000124">
    <property type="term" value="C:SAGA complex"/>
    <property type="evidence" value="ECO:0007669"/>
    <property type="project" value="InterPro"/>
</dbReference>
<accession>A0A316Z5H8</accession>
<keyword evidence="1 2" id="KW-0103">Bromodomain</keyword>
<dbReference type="OrthoDB" id="21449at2759"/>
<organism evidence="5 6">
    <name type="scientific">Tilletiopsis washingtonensis</name>
    <dbReference type="NCBI Taxonomy" id="58919"/>
    <lineage>
        <taxon>Eukaryota</taxon>
        <taxon>Fungi</taxon>
        <taxon>Dikarya</taxon>
        <taxon>Basidiomycota</taxon>
        <taxon>Ustilaginomycotina</taxon>
        <taxon>Exobasidiomycetes</taxon>
        <taxon>Entylomatales</taxon>
        <taxon>Entylomatales incertae sedis</taxon>
        <taxon>Tilletiopsis</taxon>
    </lineage>
</organism>
<dbReference type="GO" id="GO:0006357">
    <property type="term" value="P:regulation of transcription by RNA polymerase II"/>
    <property type="evidence" value="ECO:0007669"/>
    <property type="project" value="TreeGrafter"/>
</dbReference>
<feature type="region of interest" description="Disordered" evidence="3">
    <location>
        <begin position="361"/>
        <end position="411"/>
    </location>
</feature>
<dbReference type="InterPro" id="IPR037782">
    <property type="entry name" value="Spt7"/>
</dbReference>
<protein>
    <recommendedName>
        <fullName evidence="4">Bromo domain-containing protein</fullName>
    </recommendedName>
</protein>